<dbReference type="SUPFAM" id="SSF50630">
    <property type="entry name" value="Acid proteases"/>
    <property type="match status" value="1"/>
</dbReference>
<protein>
    <submittedName>
        <fullName evidence="2">ATP-dependent zinc protease</fullName>
    </submittedName>
</protein>
<dbReference type="PANTHER" id="PTHR38037">
    <property type="entry name" value="ZN_PROTEASE DOMAIN-CONTAINING PROTEIN"/>
    <property type="match status" value="1"/>
</dbReference>
<keyword evidence="2" id="KW-0378">Hydrolase</keyword>
<evidence type="ECO:0000313" key="3">
    <source>
        <dbReference type="Proteomes" id="UP000761264"/>
    </source>
</evidence>
<dbReference type="Pfam" id="PF05618">
    <property type="entry name" value="Zn_protease"/>
    <property type="match status" value="1"/>
</dbReference>
<dbReference type="InterPro" id="IPR021109">
    <property type="entry name" value="Peptidase_aspartic_dom_sf"/>
</dbReference>
<keyword evidence="3" id="KW-1185">Reference proteome</keyword>
<comment type="caution">
    <text evidence="2">The sequence shown here is derived from an EMBL/GenBank/DDBJ whole genome shotgun (WGS) entry which is preliminary data.</text>
</comment>
<evidence type="ECO:0000259" key="1">
    <source>
        <dbReference type="Pfam" id="PF05618"/>
    </source>
</evidence>
<sequence>MLEKQALIGWREWLSLPGLGVARIKAKVDTGARTSALHAMHITPFDNAGALWVAFEVAPHTGGVRDLARIQCRAPVRDHRPVKSSSGHAQERYVISTPVVLGGRQFDIEVTLTNRAEMGFEMLFGRTSLRAGRFLVHPTRSFLLSPRQKA</sequence>
<name>A0A967KBM4_9PROT</name>
<feature type="domain" description="Retropepsin-like aspartic endopeptidase" evidence="1">
    <location>
        <begin position="8"/>
        <end position="143"/>
    </location>
</feature>
<accession>A0A967KBM4</accession>
<evidence type="ECO:0000313" key="2">
    <source>
        <dbReference type="EMBL" id="NIA69210.1"/>
    </source>
</evidence>
<organism evidence="2 3">
    <name type="scientific">Pelagibius litoralis</name>
    <dbReference type="NCBI Taxonomy" id="374515"/>
    <lineage>
        <taxon>Bacteria</taxon>
        <taxon>Pseudomonadati</taxon>
        <taxon>Pseudomonadota</taxon>
        <taxon>Alphaproteobacteria</taxon>
        <taxon>Rhodospirillales</taxon>
        <taxon>Rhodovibrionaceae</taxon>
        <taxon>Pelagibius</taxon>
    </lineage>
</organism>
<dbReference type="PANTHER" id="PTHR38037:SF1">
    <property type="entry name" value="ATP-DEPENDENT ZINC PROTEASE DOMAIN-CONTAINING PROTEIN-RELATED"/>
    <property type="match status" value="1"/>
</dbReference>
<dbReference type="Gene3D" id="2.40.70.10">
    <property type="entry name" value="Acid Proteases"/>
    <property type="match status" value="1"/>
</dbReference>
<keyword evidence="2" id="KW-0645">Protease</keyword>
<proteinExistence type="predicted"/>
<dbReference type="GO" id="GO:0006508">
    <property type="term" value="P:proteolysis"/>
    <property type="evidence" value="ECO:0007669"/>
    <property type="project" value="UniProtKB-KW"/>
</dbReference>
<dbReference type="Proteomes" id="UP000761264">
    <property type="component" value="Unassembled WGS sequence"/>
</dbReference>
<reference evidence="2" key="1">
    <citation type="submission" date="2020-03" db="EMBL/GenBank/DDBJ databases">
        <title>Genome of Pelagibius litoralis DSM 21314T.</title>
        <authorList>
            <person name="Wang G."/>
        </authorList>
    </citation>
    <scope>NUCLEOTIDE SEQUENCE</scope>
    <source>
        <strain evidence="2">DSM 21314</strain>
    </source>
</reference>
<dbReference type="InterPro" id="IPR008503">
    <property type="entry name" value="Asp_endopeptidase"/>
</dbReference>
<dbReference type="AlphaFoldDB" id="A0A967KBM4"/>
<dbReference type="EMBL" id="JAAQPH010000007">
    <property type="protein sequence ID" value="NIA69210.1"/>
    <property type="molecule type" value="Genomic_DNA"/>
</dbReference>
<gene>
    <name evidence="2" type="ORF">HBA54_11475</name>
</gene>
<dbReference type="GO" id="GO:0008233">
    <property type="term" value="F:peptidase activity"/>
    <property type="evidence" value="ECO:0007669"/>
    <property type="project" value="UniProtKB-KW"/>
</dbReference>